<comment type="caution">
    <text evidence="2">The sequence shown here is derived from an EMBL/GenBank/DDBJ whole genome shotgun (WGS) entry which is preliminary data.</text>
</comment>
<reference evidence="3" key="1">
    <citation type="journal article" date="2020" name="Appl. Environ. Microbiol.">
        <title>Diazotrophic Anaeromyxobacter Isolates from Soils.</title>
        <authorList>
            <person name="Masuda Y."/>
            <person name="Yamanaka H."/>
            <person name="Xu Z.X."/>
            <person name="Shiratori Y."/>
            <person name="Aono T."/>
            <person name="Amachi S."/>
            <person name="Senoo K."/>
            <person name="Itoh H."/>
        </authorList>
    </citation>
    <scope>NUCLEOTIDE SEQUENCE [LARGE SCALE GENOMIC DNA]</scope>
    <source>
        <strain evidence="3">R267</strain>
    </source>
</reference>
<dbReference type="Gene3D" id="3.30.70.2700">
    <property type="match status" value="1"/>
</dbReference>
<proteinExistence type="predicted"/>
<feature type="domain" description="FAD-dependent protein C-terminal" evidence="1">
    <location>
        <begin position="276"/>
        <end position="476"/>
    </location>
</feature>
<evidence type="ECO:0000313" key="2">
    <source>
        <dbReference type="EMBL" id="GEJ57208.1"/>
    </source>
</evidence>
<dbReference type="EMBL" id="BJTG01000004">
    <property type="protein sequence ID" value="GEJ57208.1"/>
    <property type="molecule type" value="Genomic_DNA"/>
</dbReference>
<organism evidence="2 3">
    <name type="scientific">Anaeromyxobacter diazotrophicus</name>
    <dbReference type="NCBI Taxonomy" id="2590199"/>
    <lineage>
        <taxon>Bacteria</taxon>
        <taxon>Pseudomonadati</taxon>
        <taxon>Myxococcota</taxon>
        <taxon>Myxococcia</taxon>
        <taxon>Myxococcales</taxon>
        <taxon>Cystobacterineae</taxon>
        <taxon>Anaeromyxobacteraceae</taxon>
        <taxon>Anaeromyxobacter</taxon>
    </lineage>
</organism>
<keyword evidence="3" id="KW-1185">Reference proteome</keyword>
<dbReference type="AlphaFoldDB" id="A0A7I9VLX7"/>
<dbReference type="Proteomes" id="UP000503640">
    <property type="component" value="Unassembled WGS sequence"/>
</dbReference>
<dbReference type="SUPFAM" id="SSF51905">
    <property type="entry name" value="FAD/NAD(P)-binding domain"/>
    <property type="match status" value="1"/>
</dbReference>
<dbReference type="PANTHER" id="PTHR42842:SF3">
    <property type="entry name" value="FAD_NAD(P)-BINDING OXIDOREDUCTASE FAMILY PROTEIN"/>
    <property type="match status" value="1"/>
</dbReference>
<evidence type="ECO:0000313" key="3">
    <source>
        <dbReference type="Proteomes" id="UP000503640"/>
    </source>
</evidence>
<dbReference type="PANTHER" id="PTHR42842">
    <property type="entry name" value="FAD/NAD(P)-BINDING OXIDOREDUCTASE"/>
    <property type="match status" value="1"/>
</dbReference>
<dbReference type="InterPro" id="IPR036188">
    <property type="entry name" value="FAD/NAD-bd_sf"/>
</dbReference>
<gene>
    <name evidence="2" type="ORF">AMYX_19490</name>
</gene>
<evidence type="ECO:0000259" key="1">
    <source>
        <dbReference type="Pfam" id="PF21688"/>
    </source>
</evidence>
<name>A0A7I9VLX7_9BACT</name>
<dbReference type="RefSeq" id="WP_176064684.1">
    <property type="nucleotide sequence ID" value="NZ_BJTG01000004.1"/>
</dbReference>
<dbReference type="PIRSF" id="PIRSF038984">
    <property type="entry name" value="FAD_binding_protein"/>
    <property type="match status" value="1"/>
</dbReference>
<sequence length="530" mass="56090">MRYRVVNIPLWLDEDEALLVSRAAEKLGVGRGALRDVAVLRRSLDARKKGHPRWLVNLEVSLEGELAGARPDVSPAPAPEPEPGPVRAPELPPVILGAGPAGLFCAHALLARGVRSIVVDRGKRVEPRRLDVTRLMRSGELDPESNMSFGEGGAGAYTDGKLGTRIHHPAVRRVVELFAHYGGVSRILAEGKPHVGSDLLPGAVSAMRAELEAGGCEFHWNARAVDLELREGRVRGLVLADGRTLPCDRLVLAPGNSARELFELFAARGWPIEAKPFAVGFRAEHPQALIDQIQYGAAAGRPGLPPADYKLADNPRVEGQARGVFSFCMCPGGVVVPTPTEPGLQCTNGMSNSHRSSRLANAGVVAAVSPADFEAEGFHGPLAGLAWQRKWEARAYALGGGGYRAPAQRIADYVAGRPGQPPGRSSYPPGLVHADLATLYPPQVQAALRDGLRAFERRMRGYLTGEAVLIGVESRTSSPCRLVRGEDYQAPGLGGVYPAGEGAGYAGGIVSSAVDGLRAAEAICAELGPA</sequence>
<dbReference type="Gene3D" id="3.50.50.60">
    <property type="entry name" value="FAD/NAD(P)-binding domain"/>
    <property type="match status" value="2"/>
</dbReference>
<dbReference type="Pfam" id="PF21688">
    <property type="entry name" value="FAD-depend_C"/>
    <property type="match status" value="1"/>
</dbReference>
<dbReference type="InterPro" id="IPR028348">
    <property type="entry name" value="FAD-binding_protein"/>
</dbReference>
<protein>
    <recommendedName>
        <fullName evidence="1">FAD-dependent protein C-terminal domain-containing protein</fullName>
    </recommendedName>
</protein>
<accession>A0A7I9VLX7</accession>
<dbReference type="InterPro" id="IPR049516">
    <property type="entry name" value="FAD-depend_C"/>
</dbReference>